<proteinExistence type="predicted"/>
<dbReference type="Proteomes" id="UP000177230">
    <property type="component" value="Unassembled WGS sequence"/>
</dbReference>
<accession>A0A1F5R1V6</accession>
<protein>
    <recommendedName>
        <fullName evidence="1">GWxTD domain-containing protein</fullName>
    </recommendedName>
</protein>
<comment type="caution">
    <text evidence="2">The sequence shown here is derived from an EMBL/GenBank/DDBJ whole genome shotgun (WGS) entry which is preliminary data.</text>
</comment>
<dbReference type="AlphaFoldDB" id="A0A1F5R1V6"/>
<reference evidence="2 3" key="1">
    <citation type="journal article" date="2016" name="Nat. Commun.">
        <title>Thousands of microbial genomes shed light on interconnected biogeochemical processes in an aquifer system.</title>
        <authorList>
            <person name="Anantharaman K."/>
            <person name="Brown C.T."/>
            <person name="Hug L.A."/>
            <person name="Sharon I."/>
            <person name="Castelle C.J."/>
            <person name="Probst A.J."/>
            <person name="Thomas B.C."/>
            <person name="Singh A."/>
            <person name="Wilkins M.J."/>
            <person name="Karaoz U."/>
            <person name="Brodie E.L."/>
            <person name="Williams K.H."/>
            <person name="Hubbard S.S."/>
            <person name="Banfield J.F."/>
        </authorList>
    </citation>
    <scope>NUCLEOTIDE SEQUENCE [LARGE SCALE GENOMIC DNA]</scope>
</reference>
<dbReference type="Pfam" id="PF20094">
    <property type="entry name" value="GWxTD_dom"/>
    <property type="match status" value="1"/>
</dbReference>
<dbReference type="EMBL" id="MFFM01000047">
    <property type="protein sequence ID" value="OGF08426.1"/>
    <property type="molecule type" value="Genomic_DNA"/>
</dbReference>
<evidence type="ECO:0000313" key="3">
    <source>
        <dbReference type="Proteomes" id="UP000177230"/>
    </source>
</evidence>
<dbReference type="InterPro" id="IPR030959">
    <property type="entry name" value="GWxTD_dom"/>
</dbReference>
<organism evidence="2 3">
    <name type="scientific">Candidatus Edwardsbacteria bacterium GWF2_54_11</name>
    <dbReference type="NCBI Taxonomy" id="1817851"/>
    <lineage>
        <taxon>Bacteria</taxon>
        <taxon>Candidatus Edwardsiibacteriota</taxon>
    </lineage>
</organism>
<name>A0A1F5R1V6_9BACT</name>
<dbReference type="NCBIfam" id="TIGR04514">
    <property type="entry name" value="GWxTD_dom"/>
    <property type="match status" value="1"/>
</dbReference>
<feature type="domain" description="GWxTD" evidence="1">
    <location>
        <begin position="272"/>
        <end position="396"/>
    </location>
</feature>
<sequence length="421" mass="48512">MRIKAKHIMVLLGFMFIAVPSARAMGSRPEMMTEYTEASQGTLRFYLQKVLFRDSLGRSNIEFSYSLAMDQLQFIADGENYQAGYSISVIIYDQDGQQTAGDSWERTVKIPNYHHLQRGDSILADTLVLPLPPGGYRAKITCRDENSDRAGQFDQQLTVPSLSSGNYIGGVKFERDYHGSLIPWPNRIYGDGAGPIIFRVDLYHQGSDSLDLKASLSDPRTQKTVWEKTQGIPDRPGRAARMIIPVDSFPDGNYRLGLVINDHKKNLLWQSQYQVMVQNPALLTRGDFEEKIAQVEYISRRSEFDSLKKAGPEQRDSLWKAFWKSRDPTPDTDKNEYRDAYYEKINYANSNFGSSIRPGWRTDMGRIYIKYGQPDETEKHPFEIDSPPYEIWYYYQDGLKIIFLDRHGFGDYRIVYANREI</sequence>
<evidence type="ECO:0000313" key="2">
    <source>
        <dbReference type="EMBL" id="OGF08426.1"/>
    </source>
</evidence>
<evidence type="ECO:0000259" key="1">
    <source>
        <dbReference type="Pfam" id="PF20094"/>
    </source>
</evidence>
<gene>
    <name evidence="2" type="ORF">A2024_06895</name>
</gene>